<comment type="cofactor">
    <cofactor evidence="2">
        <name>Zn(2+)</name>
        <dbReference type="ChEBI" id="CHEBI:29105"/>
    </cofactor>
</comment>
<name>A0A4Q1JKF4_9BACT</name>
<evidence type="ECO:0000256" key="10">
    <source>
        <dbReference type="ARBA" id="ARBA00022833"/>
    </source>
</evidence>
<dbReference type="Gene3D" id="2.60.40.1730">
    <property type="entry name" value="tricorn interacting facor f3 domain"/>
    <property type="match status" value="1"/>
</dbReference>
<evidence type="ECO:0000256" key="6">
    <source>
        <dbReference type="ARBA" id="ARBA00022438"/>
    </source>
</evidence>
<evidence type="ECO:0000256" key="11">
    <source>
        <dbReference type="ARBA" id="ARBA00023049"/>
    </source>
</evidence>
<dbReference type="Pfam" id="PF17900">
    <property type="entry name" value="Peptidase_M1_N"/>
    <property type="match status" value="1"/>
</dbReference>
<accession>A0A4Q1JKF4</accession>
<keyword evidence="7" id="KW-0645">Protease</keyword>
<evidence type="ECO:0000256" key="5">
    <source>
        <dbReference type="ARBA" id="ARBA00015611"/>
    </source>
</evidence>
<evidence type="ECO:0000259" key="12">
    <source>
        <dbReference type="Pfam" id="PF01433"/>
    </source>
</evidence>
<feature type="domain" description="ERAP1-like C-terminal" evidence="13">
    <location>
        <begin position="559"/>
        <end position="868"/>
    </location>
</feature>
<evidence type="ECO:0000256" key="4">
    <source>
        <dbReference type="ARBA" id="ARBA00012564"/>
    </source>
</evidence>
<keyword evidence="10" id="KW-0862">Zinc</keyword>
<organism evidence="15 16">
    <name type="scientific">Ancylomarina salipaludis</name>
    <dbReference type="NCBI Taxonomy" id="2501299"/>
    <lineage>
        <taxon>Bacteria</taxon>
        <taxon>Pseudomonadati</taxon>
        <taxon>Bacteroidota</taxon>
        <taxon>Bacteroidia</taxon>
        <taxon>Marinilabiliales</taxon>
        <taxon>Marinifilaceae</taxon>
        <taxon>Ancylomarina</taxon>
    </lineage>
</organism>
<proteinExistence type="inferred from homology"/>
<dbReference type="InterPro" id="IPR014782">
    <property type="entry name" value="Peptidase_M1_dom"/>
</dbReference>
<evidence type="ECO:0000256" key="1">
    <source>
        <dbReference type="ARBA" id="ARBA00000098"/>
    </source>
</evidence>
<comment type="catalytic activity">
    <reaction evidence="1">
        <text>Release of an N-terminal amino acid, Xaa-|-Yaa- from a peptide, amide or arylamide. Xaa is preferably Ala, but may be most amino acids including Pro (slow action). When a terminal hydrophobic residue is followed by a prolyl residue, the two may be released as an intact Xaa-Pro dipeptide.</text>
        <dbReference type="EC" id="3.4.11.2"/>
    </reaction>
</comment>
<comment type="similarity">
    <text evidence="3">Belongs to the peptidase M1 family.</text>
</comment>
<evidence type="ECO:0000313" key="16">
    <source>
        <dbReference type="Proteomes" id="UP000289703"/>
    </source>
</evidence>
<reference evidence="15 16" key="1">
    <citation type="submission" date="2019-01" db="EMBL/GenBank/DDBJ databases">
        <title>Ancylomarina salipaludis sp. nov., isolated from a salt marsh.</title>
        <authorList>
            <person name="Yoon J.-H."/>
        </authorList>
    </citation>
    <scope>NUCLEOTIDE SEQUENCE [LARGE SCALE GENOMIC DNA]</scope>
    <source>
        <strain evidence="15 16">SHSM-M15</strain>
    </source>
</reference>
<evidence type="ECO:0000256" key="3">
    <source>
        <dbReference type="ARBA" id="ARBA00010136"/>
    </source>
</evidence>
<dbReference type="GO" id="GO:0005737">
    <property type="term" value="C:cytoplasm"/>
    <property type="evidence" value="ECO:0007669"/>
    <property type="project" value="TreeGrafter"/>
</dbReference>
<dbReference type="PANTHER" id="PTHR11533">
    <property type="entry name" value="PROTEASE M1 ZINC METALLOPROTEASE"/>
    <property type="match status" value="1"/>
</dbReference>
<dbReference type="SUPFAM" id="SSF55486">
    <property type="entry name" value="Metalloproteases ('zincins'), catalytic domain"/>
    <property type="match status" value="1"/>
</dbReference>
<dbReference type="InterPro" id="IPR024571">
    <property type="entry name" value="ERAP1-like_C_dom"/>
</dbReference>
<dbReference type="AlphaFoldDB" id="A0A4Q1JKF4"/>
<dbReference type="GO" id="GO:0043171">
    <property type="term" value="P:peptide catabolic process"/>
    <property type="evidence" value="ECO:0007669"/>
    <property type="project" value="TreeGrafter"/>
</dbReference>
<sequence>MVLKKNPPAIFVRKTSKHNIVKLLQILLVALGLSLAACSTSRQALPIEPGVAKSLADYRAENISNLEYQLQFDIPKGKEEAIPGQNRMTFDLKSAEQDLQIDFREDGSMIKFVKCNGKLSAYRFESEHIIIPKAELKTGLNEIKIEFITGNTSLNRNDEFLYTLFVPDRARTAFPCFDQPNLKAEFQLNLMVPSDWKAMANGKLQSKTDKADKSFYQFAKTKALPTYLFSFVAGEFETITRDYKGHKHTLYHRETDPEKLAQNTDEIFRLLFESLDWLESYTDMPYPFAKYDLVVIPSFQYGGMEHTGATLYNASKLFLDKNPSQNSILYRANLIAHETAHMWFGDLVTMKWFDQVWLKEVFANFLADKITNPSFPDMNHKLKFQMAHFPSSYGVDRSSGANPINQVLPNLKDAGSVYGAIIYHKSPIVMNMLENITGEEALKKGLQSYIKNYAYGNASWEDLISILDESTASDLKNWSKVWVDQAGRAHISCELISEKGKIKQLNLTQKDVNGADGKWTQDLNVVLGYQGENQIIEIKMDGPNIALDAATGLDVPDYIIPNGKGNAYGFFELDEQSKSYLLANIGQIKDDLVRGIAWINLYENLREGQISGRDFILSIEKHLPAEQNKLILERMLAYLKSAYWLDLTKDERHELGKKLEESLWLRLSTDKDMSRKSSLYAALANIAETTDRLEQLYRVWKDETPIGGFSLSETKATALACNLAIKMPEKAEELVQTQIDRIQNPDHKKRLLFVAPALSADPQVREAFFNSLKQAENREIERWVLDALSYLNHPIREQEALAHLPQELELLKEIQITGDIFFPAGWLSASYSGLQSKEAGDITRQFLEERPDYPENLKLKILQAADQVLKK</sequence>
<dbReference type="PANTHER" id="PTHR11533:SF174">
    <property type="entry name" value="PUROMYCIN-SENSITIVE AMINOPEPTIDASE-RELATED"/>
    <property type="match status" value="1"/>
</dbReference>
<dbReference type="GO" id="GO:0070006">
    <property type="term" value="F:metalloaminopeptidase activity"/>
    <property type="evidence" value="ECO:0007669"/>
    <property type="project" value="TreeGrafter"/>
</dbReference>
<dbReference type="EC" id="3.4.11.2" evidence="4"/>
<dbReference type="GO" id="GO:0008270">
    <property type="term" value="F:zinc ion binding"/>
    <property type="evidence" value="ECO:0007669"/>
    <property type="project" value="InterPro"/>
</dbReference>
<keyword evidence="6 15" id="KW-0031">Aminopeptidase</keyword>
<evidence type="ECO:0000256" key="2">
    <source>
        <dbReference type="ARBA" id="ARBA00001947"/>
    </source>
</evidence>
<dbReference type="InterPro" id="IPR042097">
    <property type="entry name" value="Aminopeptidase_N-like_N_sf"/>
</dbReference>
<keyword evidence="9" id="KW-0378">Hydrolase</keyword>
<evidence type="ECO:0000256" key="8">
    <source>
        <dbReference type="ARBA" id="ARBA00022723"/>
    </source>
</evidence>
<dbReference type="Pfam" id="PF01433">
    <property type="entry name" value="Peptidase_M1"/>
    <property type="match status" value="1"/>
</dbReference>
<evidence type="ECO:0000259" key="14">
    <source>
        <dbReference type="Pfam" id="PF17900"/>
    </source>
</evidence>
<dbReference type="Proteomes" id="UP000289703">
    <property type="component" value="Unassembled WGS sequence"/>
</dbReference>
<dbReference type="GO" id="GO:0006508">
    <property type="term" value="P:proteolysis"/>
    <property type="evidence" value="ECO:0007669"/>
    <property type="project" value="UniProtKB-KW"/>
</dbReference>
<evidence type="ECO:0000256" key="9">
    <source>
        <dbReference type="ARBA" id="ARBA00022801"/>
    </source>
</evidence>
<dbReference type="GO" id="GO:0005615">
    <property type="term" value="C:extracellular space"/>
    <property type="evidence" value="ECO:0007669"/>
    <property type="project" value="TreeGrafter"/>
</dbReference>
<evidence type="ECO:0000259" key="13">
    <source>
        <dbReference type="Pfam" id="PF11838"/>
    </source>
</evidence>
<dbReference type="EMBL" id="SAXA01000013">
    <property type="protein sequence ID" value="RXQ90424.1"/>
    <property type="molecule type" value="Genomic_DNA"/>
</dbReference>
<dbReference type="Pfam" id="PF11838">
    <property type="entry name" value="ERAP1_C"/>
    <property type="match status" value="1"/>
</dbReference>
<evidence type="ECO:0000256" key="7">
    <source>
        <dbReference type="ARBA" id="ARBA00022670"/>
    </source>
</evidence>
<protein>
    <recommendedName>
        <fullName evidence="5">Aminopeptidase N</fullName>
        <ecNumber evidence="4">3.4.11.2</ecNumber>
    </recommendedName>
</protein>
<keyword evidence="11" id="KW-0482">Metalloprotease</keyword>
<dbReference type="InterPro" id="IPR001930">
    <property type="entry name" value="Peptidase_M1"/>
</dbReference>
<dbReference type="GO" id="GO:0016285">
    <property type="term" value="F:alanyl aminopeptidase activity"/>
    <property type="evidence" value="ECO:0007669"/>
    <property type="project" value="UniProtKB-EC"/>
</dbReference>
<dbReference type="InterPro" id="IPR045357">
    <property type="entry name" value="Aminopeptidase_N-like_N"/>
</dbReference>
<dbReference type="InterPro" id="IPR027268">
    <property type="entry name" value="Peptidase_M4/M1_CTD_sf"/>
</dbReference>
<dbReference type="GO" id="GO:0016020">
    <property type="term" value="C:membrane"/>
    <property type="evidence" value="ECO:0007669"/>
    <property type="project" value="TreeGrafter"/>
</dbReference>
<comment type="caution">
    <text evidence="15">The sequence shown here is derived from an EMBL/GenBank/DDBJ whole genome shotgun (WGS) entry which is preliminary data.</text>
</comment>
<dbReference type="CDD" id="cd09602">
    <property type="entry name" value="M1_APN"/>
    <property type="match status" value="1"/>
</dbReference>
<dbReference type="OrthoDB" id="100605at2"/>
<dbReference type="GO" id="GO:0042277">
    <property type="term" value="F:peptide binding"/>
    <property type="evidence" value="ECO:0007669"/>
    <property type="project" value="TreeGrafter"/>
</dbReference>
<dbReference type="PRINTS" id="PR00756">
    <property type="entry name" value="ALADIPTASE"/>
</dbReference>
<keyword evidence="8" id="KW-0479">Metal-binding</keyword>
<evidence type="ECO:0000313" key="15">
    <source>
        <dbReference type="EMBL" id="RXQ90424.1"/>
    </source>
</evidence>
<feature type="domain" description="Peptidase M1 membrane alanine aminopeptidase" evidence="12">
    <location>
        <begin position="273"/>
        <end position="482"/>
    </location>
</feature>
<dbReference type="InterPro" id="IPR050344">
    <property type="entry name" value="Peptidase_M1_aminopeptidases"/>
</dbReference>
<feature type="domain" description="Aminopeptidase N-like N-terminal" evidence="14">
    <location>
        <begin position="138"/>
        <end position="228"/>
    </location>
</feature>
<dbReference type="Gene3D" id="1.10.390.10">
    <property type="entry name" value="Neutral Protease Domain 2"/>
    <property type="match status" value="1"/>
</dbReference>
<keyword evidence="16" id="KW-1185">Reference proteome</keyword>
<dbReference type="SUPFAM" id="SSF63737">
    <property type="entry name" value="Leukotriene A4 hydrolase N-terminal domain"/>
    <property type="match status" value="1"/>
</dbReference>
<gene>
    <name evidence="15" type="ORF">EO244_13560</name>
</gene>